<dbReference type="Pfam" id="PF01042">
    <property type="entry name" value="Ribonuc_L-PSP"/>
    <property type="match status" value="1"/>
</dbReference>
<sequence length="137" mass="15192">MSHLEYFSYPGFGETTRQQFWFNQAVRIGDRIEISGQGGWDPTTGSLQEGISYPDEIDSAFSNVDLALKHAGGKGWPQVYSVKIYMADLSKEGLAVITRYLKMWMPDHQPLLTVVGVAKLALPGMRIEVEVCAHVSG</sequence>
<gene>
    <name evidence="1" type="ORF">E1B28_003644</name>
</gene>
<dbReference type="EMBL" id="CM032182">
    <property type="protein sequence ID" value="KAG7096194.1"/>
    <property type="molecule type" value="Genomic_DNA"/>
</dbReference>
<organism evidence="1 2">
    <name type="scientific">Marasmius oreades</name>
    <name type="common">fairy-ring Marasmius</name>
    <dbReference type="NCBI Taxonomy" id="181124"/>
    <lineage>
        <taxon>Eukaryota</taxon>
        <taxon>Fungi</taxon>
        <taxon>Dikarya</taxon>
        <taxon>Basidiomycota</taxon>
        <taxon>Agaricomycotina</taxon>
        <taxon>Agaricomycetes</taxon>
        <taxon>Agaricomycetidae</taxon>
        <taxon>Agaricales</taxon>
        <taxon>Marasmiineae</taxon>
        <taxon>Marasmiaceae</taxon>
        <taxon>Marasmius</taxon>
    </lineage>
</organism>
<dbReference type="OrthoDB" id="309640at2759"/>
<evidence type="ECO:0000313" key="2">
    <source>
        <dbReference type="Proteomes" id="UP001049176"/>
    </source>
</evidence>
<name>A0A9P8AB00_9AGAR</name>
<dbReference type="Gene3D" id="3.30.1330.40">
    <property type="entry name" value="RutC-like"/>
    <property type="match status" value="1"/>
</dbReference>
<dbReference type="GeneID" id="66072720"/>
<evidence type="ECO:0000313" key="1">
    <source>
        <dbReference type="EMBL" id="KAG7096194.1"/>
    </source>
</evidence>
<dbReference type="GO" id="GO:0005739">
    <property type="term" value="C:mitochondrion"/>
    <property type="evidence" value="ECO:0007669"/>
    <property type="project" value="TreeGrafter"/>
</dbReference>
<dbReference type="PANTHER" id="PTHR11803">
    <property type="entry name" value="2-IMINOBUTANOATE/2-IMINOPROPANOATE DEAMINASE RIDA"/>
    <property type="match status" value="1"/>
</dbReference>
<accession>A0A9P8AB00</accession>
<dbReference type="RefSeq" id="XP_043012664.1">
    <property type="nucleotide sequence ID" value="XM_043148072.1"/>
</dbReference>
<dbReference type="InterPro" id="IPR035959">
    <property type="entry name" value="RutC-like_sf"/>
</dbReference>
<dbReference type="SUPFAM" id="SSF55298">
    <property type="entry name" value="YjgF-like"/>
    <property type="match status" value="1"/>
</dbReference>
<dbReference type="AlphaFoldDB" id="A0A9P8AB00"/>
<dbReference type="Proteomes" id="UP001049176">
    <property type="component" value="Chromosome 2"/>
</dbReference>
<dbReference type="KEGG" id="more:E1B28_003644"/>
<dbReference type="PANTHER" id="PTHR11803:SF39">
    <property type="entry name" value="2-IMINOBUTANOATE_2-IMINOPROPANOATE DEAMINASE"/>
    <property type="match status" value="1"/>
</dbReference>
<proteinExistence type="predicted"/>
<protein>
    <submittedName>
        <fullName evidence="1">Uncharacterized protein</fullName>
    </submittedName>
</protein>
<comment type="caution">
    <text evidence="1">The sequence shown here is derived from an EMBL/GenBank/DDBJ whole genome shotgun (WGS) entry which is preliminary data.</text>
</comment>
<keyword evidence="2" id="KW-1185">Reference proteome</keyword>
<dbReference type="CDD" id="cd06152">
    <property type="entry name" value="YjgF_YER057c_UK114_like_4"/>
    <property type="match status" value="1"/>
</dbReference>
<dbReference type="GO" id="GO:0019239">
    <property type="term" value="F:deaminase activity"/>
    <property type="evidence" value="ECO:0007669"/>
    <property type="project" value="TreeGrafter"/>
</dbReference>
<dbReference type="GO" id="GO:0005829">
    <property type="term" value="C:cytosol"/>
    <property type="evidence" value="ECO:0007669"/>
    <property type="project" value="TreeGrafter"/>
</dbReference>
<reference evidence="1" key="1">
    <citation type="journal article" date="2021" name="Genome Biol. Evol.">
        <title>The assembled and annotated genome of the fairy-ring fungus Marasmius oreades.</title>
        <authorList>
            <person name="Hiltunen M."/>
            <person name="Ament-Velasquez S.L."/>
            <person name="Johannesson H."/>
        </authorList>
    </citation>
    <scope>NUCLEOTIDE SEQUENCE</scope>
    <source>
        <strain evidence="1">03SP1</strain>
    </source>
</reference>
<dbReference type="InterPro" id="IPR006175">
    <property type="entry name" value="YjgF/YER057c/UK114"/>
</dbReference>